<reference evidence="3 4" key="1">
    <citation type="submission" date="2018-06" db="EMBL/GenBank/DDBJ databases">
        <title>Genomic Encyclopedia of Archaeal and Bacterial Type Strains, Phase II (KMG-II): from individual species to whole genera.</title>
        <authorList>
            <person name="Goeker M."/>
        </authorList>
    </citation>
    <scope>NUCLEOTIDE SEQUENCE [LARGE SCALE GENOMIC DNA]</scope>
    <source>
        <strain evidence="3 4">KACC 16626</strain>
    </source>
</reference>
<evidence type="ECO:0000313" key="3">
    <source>
        <dbReference type="EMBL" id="PYF07355.1"/>
    </source>
</evidence>
<dbReference type="RefSeq" id="WP_107933407.1">
    <property type="nucleotide sequence ID" value="NZ_CP085009.1"/>
</dbReference>
<name>A0A318TZ26_9BACL</name>
<dbReference type="PANTHER" id="PTHR43228">
    <property type="entry name" value="TWO-COMPONENT RESPONSE REGULATOR"/>
    <property type="match status" value="1"/>
</dbReference>
<dbReference type="InterPro" id="IPR011006">
    <property type="entry name" value="CheY-like_superfamily"/>
</dbReference>
<gene>
    <name evidence="3" type="ORF">BJ095_105145</name>
</gene>
<accession>A0A318TZ26</accession>
<dbReference type="GO" id="GO:0000160">
    <property type="term" value="P:phosphorelay signal transduction system"/>
    <property type="evidence" value="ECO:0007669"/>
    <property type="project" value="InterPro"/>
</dbReference>
<dbReference type="OrthoDB" id="9790669at2"/>
<feature type="modified residue" description="4-aspartylphosphate" evidence="1">
    <location>
        <position position="53"/>
    </location>
</feature>
<organism evidence="3 4">
    <name type="scientific">Ureibacillus chungkukjangi</name>
    <dbReference type="NCBI Taxonomy" id="1202712"/>
    <lineage>
        <taxon>Bacteria</taxon>
        <taxon>Bacillati</taxon>
        <taxon>Bacillota</taxon>
        <taxon>Bacilli</taxon>
        <taxon>Bacillales</taxon>
        <taxon>Caryophanaceae</taxon>
        <taxon>Ureibacillus</taxon>
    </lineage>
</organism>
<sequence>MPTVLIVDDALFMRVAVGNMFKEWDFVVVGEAANGREAVELYEKYKPDLVTMDITMPVMSGLDAVKEIIPAHPDANIIMMTALGQQRIIVEAIEAGAKDFITKPFEKNQLKTVVDNILGYDEP</sequence>
<dbReference type="PANTHER" id="PTHR43228:SF1">
    <property type="entry name" value="TWO-COMPONENT RESPONSE REGULATOR ARR22"/>
    <property type="match status" value="1"/>
</dbReference>
<dbReference type="InterPro" id="IPR052048">
    <property type="entry name" value="ST_Response_Regulator"/>
</dbReference>
<dbReference type="Gene3D" id="3.40.50.2300">
    <property type="match status" value="1"/>
</dbReference>
<dbReference type="Pfam" id="PF00072">
    <property type="entry name" value="Response_reg"/>
    <property type="match status" value="1"/>
</dbReference>
<evidence type="ECO:0000313" key="4">
    <source>
        <dbReference type="Proteomes" id="UP000247416"/>
    </source>
</evidence>
<keyword evidence="4" id="KW-1185">Reference proteome</keyword>
<dbReference type="SMART" id="SM00448">
    <property type="entry name" value="REC"/>
    <property type="match status" value="1"/>
</dbReference>
<evidence type="ECO:0000256" key="1">
    <source>
        <dbReference type="PROSITE-ProRule" id="PRU00169"/>
    </source>
</evidence>
<dbReference type="InterPro" id="IPR001789">
    <property type="entry name" value="Sig_transdc_resp-reg_receiver"/>
</dbReference>
<dbReference type="EMBL" id="QJTJ01000005">
    <property type="protein sequence ID" value="PYF07355.1"/>
    <property type="molecule type" value="Genomic_DNA"/>
</dbReference>
<dbReference type="PROSITE" id="PS50110">
    <property type="entry name" value="RESPONSE_REGULATORY"/>
    <property type="match status" value="1"/>
</dbReference>
<proteinExistence type="predicted"/>
<keyword evidence="1" id="KW-0597">Phosphoprotein</keyword>
<evidence type="ECO:0000259" key="2">
    <source>
        <dbReference type="PROSITE" id="PS50110"/>
    </source>
</evidence>
<dbReference type="Proteomes" id="UP000247416">
    <property type="component" value="Unassembled WGS sequence"/>
</dbReference>
<dbReference type="AlphaFoldDB" id="A0A318TZ26"/>
<comment type="caution">
    <text evidence="3">The sequence shown here is derived from an EMBL/GenBank/DDBJ whole genome shotgun (WGS) entry which is preliminary data.</text>
</comment>
<dbReference type="SUPFAM" id="SSF52172">
    <property type="entry name" value="CheY-like"/>
    <property type="match status" value="1"/>
</dbReference>
<protein>
    <submittedName>
        <fullName evidence="3">Two-component system chemotaxis response regulator CheY</fullName>
    </submittedName>
</protein>
<feature type="domain" description="Response regulatory" evidence="2">
    <location>
        <begin position="3"/>
        <end position="118"/>
    </location>
</feature>